<feature type="domain" description="Glycosyl transferase family 1" evidence="3">
    <location>
        <begin position="201"/>
        <end position="358"/>
    </location>
</feature>
<protein>
    <submittedName>
        <fullName evidence="5">Glycosyltransferase involved in cell wall biosynthesis</fullName>
    </submittedName>
</protein>
<reference evidence="5 6" key="1">
    <citation type="submission" date="2018-03" db="EMBL/GenBank/DDBJ databases">
        <title>Genomic Encyclopedia of Type Strains, Phase III (KMG-III): the genomes of soil and plant-associated and newly described type strains.</title>
        <authorList>
            <person name="Whitman W."/>
        </authorList>
    </citation>
    <scope>NUCLEOTIDE SEQUENCE [LARGE SCALE GENOMIC DNA]</scope>
    <source>
        <strain evidence="5 6">CGMCC 1.12484</strain>
    </source>
</reference>
<sequence>MTTTLRVIVDELLSSATNGVPQYTQHLTQALISTAPDNCEVSGVIASSSADEYQAVIDSLPGLASLATTALGRRELQAAWQLGLSKLSRGGMVHAPSLLAPLSRHDRVHHRGDQTVVTLHNTLALTHPESLSPREVAWQTAMLKRAHRFADAVVVPTHAVAAQLDERMKFSERIRVIGAAVSPTLLLPPDAAARTAALELPERYLLTVASGSDTAGLAHLIRALASEADAGLPLFIVGAASPAEDVEIARLTAEVGLPDGRVRSVGRLDEEDLAVILDRATVFVYPSLASGFGLPLLEAFFFGTPVVHSDDPALLEVSAGAGIAVSRGDGTGYPDRLAEAIAAVLGDPQLSQRLRYAGLDRSGAYTWRSAAQQVWQLHADL</sequence>
<dbReference type="PANTHER" id="PTHR46401:SF2">
    <property type="entry name" value="GLYCOSYLTRANSFERASE WBBK-RELATED"/>
    <property type="match status" value="1"/>
</dbReference>
<dbReference type="Gene3D" id="3.40.50.2000">
    <property type="entry name" value="Glycogen Phosphorylase B"/>
    <property type="match status" value="2"/>
</dbReference>
<dbReference type="InterPro" id="IPR028098">
    <property type="entry name" value="Glyco_trans_4-like_N"/>
</dbReference>
<dbReference type="PANTHER" id="PTHR46401">
    <property type="entry name" value="GLYCOSYLTRANSFERASE WBBK-RELATED"/>
    <property type="match status" value="1"/>
</dbReference>
<dbReference type="Proteomes" id="UP000237983">
    <property type="component" value="Unassembled WGS sequence"/>
</dbReference>
<name>A0A2T0VF96_9MICO</name>
<dbReference type="Pfam" id="PF13439">
    <property type="entry name" value="Glyco_transf_4"/>
    <property type="match status" value="1"/>
</dbReference>
<feature type="domain" description="Glycosyltransferase subfamily 4-like N-terminal" evidence="4">
    <location>
        <begin position="18"/>
        <end position="182"/>
    </location>
</feature>
<organism evidence="5 6">
    <name type="scientific">Glaciihabitans tibetensis</name>
    <dbReference type="NCBI Taxonomy" id="1266600"/>
    <lineage>
        <taxon>Bacteria</taxon>
        <taxon>Bacillati</taxon>
        <taxon>Actinomycetota</taxon>
        <taxon>Actinomycetes</taxon>
        <taxon>Micrococcales</taxon>
        <taxon>Microbacteriaceae</taxon>
        <taxon>Glaciihabitans</taxon>
    </lineage>
</organism>
<evidence type="ECO:0000259" key="4">
    <source>
        <dbReference type="Pfam" id="PF13439"/>
    </source>
</evidence>
<evidence type="ECO:0000313" key="5">
    <source>
        <dbReference type="EMBL" id="PRY68880.1"/>
    </source>
</evidence>
<dbReference type="EMBL" id="PVTL01000003">
    <property type="protein sequence ID" value="PRY68880.1"/>
    <property type="molecule type" value="Genomic_DNA"/>
</dbReference>
<dbReference type="RefSeq" id="WP_106211004.1">
    <property type="nucleotide sequence ID" value="NZ_PVTL01000003.1"/>
</dbReference>
<keyword evidence="2 5" id="KW-0808">Transferase</keyword>
<dbReference type="AlphaFoldDB" id="A0A2T0VF96"/>
<dbReference type="GO" id="GO:0009103">
    <property type="term" value="P:lipopolysaccharide biosynthetic process"/>
    <property type="evidence" value="ECO:0007669"/>
    <property type="project" value="TreeGrafter"/>
</dbReference>
<evidence type="ECO:0000256" key="2">
    <source>
        <dbReference type="ARBA" id="ARBA00022679"/>
    </source>
</evidence>
<evidence type="ECO:0000256" key="1">
    <source>
        <dbReference type="ARBA" id="ARBA00022676"/>
    </source>
</evidence>
<dbReference type="SUPFAM" id="SSF53756">
    <property type="entry name" value="UDP-Glycosyltransferase/glycogen phosphorylase"/>
    <property type="match status" value="1"/>
</dbReference>
<dbReference type="GO" id="GO:0016757">
    <property type="term" value="F:glycosyltransferase activity"/>
    <property type="evidence" value="ECO:0007669"/>
    <property type="project" value="UniProtKB-KW"/>
</dbReference>
<dbReference type="Pfam" id="PF00534">
    <property type="entry name" value="Glycos_transf_1"/>
    <property type="match status" value="1"/>
</dbReference>
<accession>A0A2T0VF96</accession>
<evidence type="ECO:0000313" key="6">
    <source>
        <dbReference type="Proteomes" id="UP000237983"/>
    </source>
</evidence>
<gene>
    <name evidence="5" type="ORF">B0I08_10385</name>
</gene>
<comment type="caution">
    <text evidence="5">The sequence shown here is derived from an EMBL/GenBank/DDBJ whole genome shotgun (WGS) entry which is preliminary data.</text>
</comment>
<dbReference type="OrthoDB" id="9801609at2"/>
<dbReference type="InterPro" id="IPR001296">
    <property type="entry name" value="Glyco_trans_1"/>
</dbReference>
<evidence type="ECO:0000259" key="3">
    <source>
        <dbReference type="Pfam" id="PF00534"/>
    </source>
</evidence>
<dbReference type="CDD" id="cd03809">
    <property type="entry name" value="GT4_MtfB-like"/>
    <property type="match status" value="1"/>
</dbReference>
<keyword evidence="1" id="KW-0328">Glycosyltransferase</keyword>
<keyword evidence="6" id="KW-1185">Reference proteome</keyword>
<proteinExistence type="predicted"/>